<dbReference type="Pfam" id="PF13440">
    <property type="entry name" value="Polysacc_synt_3"/>
    <property type="match status" value="1"/>
</dbReference>
<feature type="transmembrane region" description="Helical" evidence="6">
    <location>
        <begin position="90"/>
        <end position="114"/>
    </location>
</feature>
<feature type="transmembrane region" description="Helical" evidence="6">
    <location>
        <begin position="313"/>
        <end position="342"/>
    </location>
</feature>
<feature type="transmembrane region" description="Helical" evidence="6">
    <location>
        <begin position="251"/>
        <end position="270"/>
    </location>
</feature>
<feature type="transmembrane region" description="Helical" evidence="6">
    <location>
        <begin position="130"/>
        <end position="150"/>
    </location>
</feature>
<feature type="transmembrane region" description="Helical" evidence="6">
    <location>
        <begin position="435"/>
        <end position="456"/>
    </location>
</feature>
<keyword evidence="5 6" id="KW-0472">Membrane</keyword>
<gene>
    <name evidence="7" type="ORF">MSHOH_0204</name>
</gene>
<dbReference type="Proteomes" id="UP000033101">
    <property type="component" value="Chromosome"/>
</dbReference>
<dbReference type="PANTHER" id="PTHR30250">
    <property type="entry name" value="PST FAMILY PREDICTED COLANIC ACID TRANSPORTER"/>
    <property type="match status" value="1"/>
</dbReference>
<keyword evidence="4 6" id="KW-1133">Transmembrane helix</keyword>
<dbReference type="GO" id="GO:0005886">
    <property type="term" value="C:plasma membrane"/>
    <property type="evidence" value="ECO:0007669"/>
    <property type="project" value="UniProtKB-SubCell"/>
</dbReference>
<feature type="transmembrane region" description="Helical" evidence="6">
    <location>
        <begin position="21"/>
        <end position="46"/>
    </location>
</feature>
<evidence type="ECO:0000256" key="3">
    <source>
        <dbReference type="ARBA" id="ARBA00022692"/>
    </source>
</evidence>
<keyword evidence="2" id="KW-1003">Cell membrane</keyword>
<sequence>MDRNKQKATKKPSKKEKKASFVSDVLTLAGGTTFAQILTILAAPVLTRLYGPEDFGVWALYISITSIISIISCLRYEYSIMLPESNEDAVNLLGLSVLAVLAITGFTAPVVWYFKAQIVDLLNAPQIENYLWLVSPFVFVNGIFLALNQWNSRTKLFKRLSFSRVSSSVSTTATQILLGISERPPTSAGLIGGSLAGQSVATLVLGGQIWRDDRSLIKKSLSWRKMYEGAVRHRNLPLIDSWSALMNSISWQLPAFLLSAFFAPAVVGFYSLGFRLLQLPMSFIGGSISQVFYQRASRAVSEGSLSTLVENVFRMLVIIGMFPILILTIVGSDVFTVIFGSAWTEAGVYAQILSLWAFIWFISSPLSTIYLVVEEHHFGFSYNFFNLTTRFLSLTIGGILGSARTALILFSISGIVVYGYLCLKMMHYSGVKTSKALKIVFSNLILFIPAGIVLTALKTAGINQILLVVISGLIICVYYLYILKTDRQVKKIIKEFKSPGKA</sequence>
<dbReference type="KEGG" id="mhor:MSHOH_0204"/>
<dbReference type="HOGENOM" id="CLU_037830_1_0_2"/>
<reference evidence="7 8" key="1">
    <citation type="submission" date="2014-07" db="EMBL/GenBank/DDBJ databases">
        <title>Methanogenic archaea and the global carbon cycle.</title>
        <authorList>
            <person name="Henriksen J.R."/>
            <person name="Luke J."/>
            <person name="Reinhart S."/>
            <person name="Benedict M.N."/>
            <person name="Youngblut N.D."/>
            <person name="Metcalf M.E."/>
            <person name="Whitaker R.J."/>
            <person name="Metcalf W.W."/>
        </authorList>
    </citation>
    <scope>NUCLEOTIDE SEQUENCE [LARGE SCALE GENOMIC DNA]</scope>
    <source>
        <strain evidence="7 8">HB-1</strain>
    </source>
</reference>
<name>A0A0E3SAK3_9EURY</name>
<keyword evidence="8" id="KW-1185">Reference proteome</keyword>
<dbReference type="AlphaFoldDB" id="A0A0E3SAK3"/>
<feature type="transmembrane region" description="Helical" evidence="6">
    <location>
        <begin position="58"/>
        <end position="78"/>
    </location>
</feature>
<feature type="transmembrane region" description="Helical" evidence="6">
    <location>
        <begin position="406"/>
        <end position="423"/>
    </location>
</feature>
<evidence type="ECO:0000256" key="2">
    <source>
        <dbReference type="ARBA" id="ARBA00022475"/>
    </source>
</evidence>
<dbReference type="STRING" id="1434110.MSHOH_0204"/>
<proteinExistence type="predicted"/>
<evidence type="ECO:0000256" key="6">
    <source>
        <dbReference type="SAM" id="Phobius"/>
    </source>
</evidence>
<dbReference type="GeneID" id="24829323"/>
<dbReference type="PANTHER" id="PTHR30250:SF28">
    <property type="entry name" value="POLYSACCHARIDE BIOSYNTHESIS PROTEIN"/>
    <property type="match status" value="1"/>
</dbReference>
<dbReference type="OrthoDB" id="118009at2157"/>
<protein>
    <submittedName>
        <fullName evidence="7">O-antigen flippase Wzx</fullName>
    </submittedName>
</protein>
<dbReference type="InterPro" id="IPR050833">
    <property type="entry name" value="Poly_Biosynth_Transport"/>
</dbReference>
<accession>A0A0E3SAK3</accession>
<dbReference type="EMBL" id="CP009516">
    <property type="protein sequence ID" value="AKB76687.1"/>
    <property type="molecule type" value="Genomic_DNA"/>
</dbReference>
<evidence type="ECO:0000256" key="4">
    <source>
        <dbReference type="ARBA" id="ARBA00022989"/>
    </source>
</evidence>
<keyword evidence="3 6" id="KW-0812">Transmembrane</keyword>
<evidence type="ECO:0000313" key="8">
    <source>
        <dbReference type="Proteomes" id="UP000033101"/>
    </source>
</evidence>
<feature type="transmembrane region" description="Helical" evidence="6">
    <location>
        <begin position="462"/>
        <end position="481"/>
    </location>
</feature>
<organism evidence="7 8">
    <name type="scientific">Methanosarcina horonobensis HB-1 = JCM 15518</name>
    <dbReference type="NCBI Taxonomy" id="1434110"/>
    <lineage>
        <taxon>Archaea</taxon>
        <taxon>Methanobacteriati</taxon>
        <taxon>Methanobacteriota</taxon>
        <taxon>Stenosarchaea group</taxon>
        <taxon>Methanomicrobia</taxon>
        <taxon>Methanosarcinales</taxon>
        <taxon>Methanosarcinaceae</taxon>
        <taxon>Methanosarcina</taxon>
    </lineage>
</organism>
<evidence type="ECO:0000256" key="1">
    <source>
        <dbReference type="ARBA" id="ARBA00004651"/>
    </source>
</evidence>
<comment type="subcellular location">
    <subcellularLocation>
        <location evidence="1">Cell membrane</location>
        <topology evidence="1">Multi-pass membrane protein</topology>
    </subcellularLocation>
</comment>
<dbReference type="PATRIC" id="fig|1434110.4.peg.232"/>
<feature type="transmembrane region" description="Helical" evidence="6">
    <location>
        <begin position="348"/>
        <end position="373"/>
    </location>
</feature>
<evidence type="ECO:0000256" key="5">
    <source>
        <dbReference type="ARBA" id="ARBA00023136"/>
    </source>
</evidence>
<evidence type="ECO:0000313" key="7">
    <source>
        <dbReference type="EMBL" id="AKB76687.1"/>
    </source>
</evidence>
<dbReference type="RefSeq" id="WP_048136757.1">
    <property type="nucleotide sequence ID" value="NZ_CP009516.1"/>
</dbReference>